<dbReference type="OMA" id="ICVICEG"/>
<name>I7I8M7_BABMR</name>
<keyword evidence="3" id="KW-1185">Reference proteome</keyword>
<evidence type="ECO:0000256" key="1">
    <source>
        <dbReference type="SAM" id="MobiDB-lite"/>
    </source>
</evidence>
<organism evidence="2 3">
    <name type="scientific">Babesia microti (strain RI)</name>
    <dbReference type="NCBI Taxonomy" id="1133968"/>
    <lineage>
        <taxon>Eukaryota</taxon>
        <taxon>Sar</taxon>
        <taxon>Alveolata</taxon>
        <taxon>Apicomplexa</taxon>
        <taxon>Aconoidasida</taxon>
        <taxon>Piroplasmida</taxon>
        <taxon>Babesiidae</taxon>
        <taxon>Babesia</taxon>
    </lineage>
</organism>
<reference evidence="2 3" key="1">
    <citation type="journal article" date="2012" name="Nucleic Acids Res.">
        <title>Sequencing of the smallest Apicomplexan genome from the human pathogen Babesia microti.</title>
        <authorList>
            <person name="Cornillot E."/>
            <person name="Hadj-Kaddour K."/>
            <person name="Dassouli A."/>
            <person name="Noel B."/>
            <person name="Ranwez V."/>
            <person name="Vacherie B."/>
            <person name="Augagneur Y."/>
            <person name="Bres V."/>
            <person name="Duclos A."/>
            <person name="Randazzo S."/>
            <person name="Carcy B."/>
            <person name="Debierre-Grockiego F."/>
            <person name="Delbecq S."/>
            <person name="Moubri-Menage K."/>
            <person name="Shams-Eldin H."/>
            <person name="Usmani-Brown S."/>
            <person name="Bringaud F."/>
            <person name="Wincker P."/>
            <person name="Vivares C.P."/>
            <person name="Schwarz R.T."/>
            <person name="Schetters T.P."/>
            <person name="Krause P.J."/>
            <person name="Gorenflot A."/>
            <person name="Berry V."/>
            <person name="Barbe V."/>
            <person name="Ben Mamoun C."/>
        </authorList>
    </citation>
    <scope>NUCLEOTIDE SEQUENCE [LARGE SCALE GENOMIC DNA]</scope>
    <source>
        <strain evidence="2 3">RI</strain>
    </source>
</reference>
<dbReference type="GeneID" id="24423987"/>
<dbReference type="EMBL" id="FO082872">
    <property type="protein sequence ID" value="CCF73363.1"/>
    <property type="molecule type" value="Genomic_DNA"/>
</dbReference>
<reference evidence="2 3" key="3">
    <citation type="journal article" date="2016" name="Sci. Rep.">
        <title>Genome-wide diversity and gene expression profiling of Babesia microti isolates identify polymorphic genes that mediate host-pathogen interactions.</title>
        <authorList>
            <person name="Silva J.C."/>
            <person name="Cornillot E."/>
            <person name="McCracken C."/>
            <person name="Usmani-Brown S."/>
            <person name="Dwivedi A."/>
            <person name="Ifeonu O.O."/>
            <person name="Crabtree J."/>
            <person name="Gotia H.T."/>
            <person name="Virji A.Z."/>
            <person name="Reynes C."/>
            <person name="Colinge J."/>
            <person name="Kumar V."/>
            <person name="Lawres L."/>
            <person name="Pazzi J.E."/>
            <person name="Pablo J.V."/>
            <person name="Hung C."/>
            <person name="Brancato J."/>
            <person name="Kumari P."/>
            <person name="Orvis J."/>
            <person name="Tretina K."/>
            <person name="Chibucos M."/>
            <person name="Ott S."/>
            <person name="Sadzewicz L."/>
            <person name="Sengamalay N."/>
            <person name="Shetty A.C."/>
            <person name="Su Q."/>
            <person name="Tallon L."/>
            <person name="Fraser C.M."/>
            <person name="Frutos R."/>
            <person name="Molina D.M."/>
            <person name="Krause P.J."/>
            <person name="Ben Mamoun C."/>
        </authorList>
    </citation>
    <scope>NUCLEOTIDE SEQUENCE [LARGE SCALE GENOMIC DNA]</scope>
    <source>
        <strain evidence="2 3">RI</strain>
    </source>
</reference>
<dbReference type="KEGG" id="bmic:BMR1_02g00995"/>
<proteinExistence type="predicted"/>
<protein>
    <recommendedName>
        <fullName evidence="4">Mediator of RNA polymerase II transcription subunit 10</fullName>
    </recommendedName>
</protein>
<sequence length="169" mass="19347">MVDMPGPTKSNWGRWQTAMGNDDDDKALSDEELINKVDKIDDYIEKLYCEAVERLTKICVIAESDEHSHAESVKTLTKHMYKFEVSLERLMKIIKSGKSKSFCDGTLPLGIVRWVNESKDPVQWILSSAVNRRNTECNKLKVASQSIGLFKTTLLDALQKQEFTHKLWP</sequence>
<evidence type="ECO:0000313" key="3">
    <source>
        <dbReference type="Proteomes" id="UP000002899"/>
    </source>
</evidence>
<gene>
    <name evidence="2" type="ORF">BMR1_02g00995</name>
</gene>
<feature type="region of interest" description="Disordered" evidence="1">
    <location>
        <begin position="1"/>
        <end position="26"/>
    </location>
</feature>
<dbReference type="Proteomes" id="UP000002899">
    <property type="component" value="Chromosome II"/>
</dbReference>
<reference evidence="2 3" key="2">
    <citation type="journal article" date="2013" name="PLoS ONE">
        <title>Whole genome mapping and re-organization of the nuclear and mitochondrial genomes of Babesia microti isolates.</title>
        <authorList>
            <person name="Cornillot E."/>
            <person name="Dassouli A."/>
            <person name="Garg A."/>
            <person name="Pachikara N."/>
            <person name="Randazzo S."/>
            <person name="Depoix D."/>
            <person name="Carcy B."/>
            <person name="Delbecq S."/>
            <person name="Frutos R."/>
            <person name="Silva J.C."/>
            <person name="Sutton R."/>
            <person name="Krause P.J."/>
            <person name="Mamoun C.B."/>
        </authorList>
    </citation>
    <scope>NUCLEOTIDE SEQUENCE [LARGE SCALE GENOMIC DNA]</scope>
    <source>
        <strain evidence="2 3">RI</strain>
    </source>
</reference>
<evidence type="ECO:0000313" key="2">
    <source>
        <dbReference type="EMBL" id="CCF73363.1"/>
    </source>
</evidence>
<dbReference type="AlphaFoldDB" id="I7I8M7"/>
<dbReference type="OrthoDB" id="360619at2759"/>
<dbReference type="VEuPathDB" id="PiroplasmaDB:BMR1_02g00995"/>
<accession>I7I8M7</accession>
<evidence type="ECO:0008006" key="4">
    <source>
        <dbReference type="Google" id="ProtNLM"/>
    </source>
</evidence>
<dbReference type="RefSeq" id="XP_012647972.1">
    <property type="nucleotide sequence ID" value="XM_012792518.1"/>
</dbReference>